<feature type="compositionally biased region" description="Acidic residues" evidence="16">
    <location>
        <begin position="685"/>
        <end position="694"/>
    </location>
</feature>
<dbReference type="EMBL" id="CACRXK020002491">
    <property type="protein sequence ID" value="CAB3994571.1"/>
    <property type="molecule type" value="Genomic_DNA"/>
</dbReference>
<accession>A0A7D9DVT5</accession>
<dbReference type="PROSITE" id="PS50026">
    <property type="entry name" value="EGF_3"/>
    <property type="match status" value="10"/>
</dbReference>
<dbReference type="FunFam" id="2.10.25.10:FF:000425">
    <property type="entry name" value="Eyes shut homolog"/>
    <property type="match status" value="1"/>
</dbReference>
<dbReference type="Pfam" id="PF25024">
    <property type="entry name" value="EGF_TEN"/>
    <property type="match status" value="1"/>
</dbReference>
<keyword evidence="4" id="KW-0963">Cytoplasm</keyword>
<feature type="disulfide bond" evidence="15">
    <location>
        <begin position="467"/>
        <end position="476"/>
    </location>
</feature>
<keyword evidence="18" id="KW-1185">Reference proteome</keyword>
<feature type="compositionally biased region" description="Acidic residues" evidence="16">
    <location>
        <begin position="594"/>
        <end position="678"/>
    </location>
</feature>
<evidence type="ECO:0000256" key="16">
    <source>
        <dbReference type="SAM" id="MobiDB-lite"/>
    </source>
</evidence>
<evidence type="ECO:0000256" key="11">
    <source>
        <dbReference type="ARBA" id="ARBA00022989"/>
    </source>
</evidence>
<feature type="non-terminal residue" evidence="17">
    <location>
        <position position="953"/>
    </location>
</feature>
<evidence type="ECO:0000256" key="1">
    <source>
        <dbReference type="ARBA" id="ARBA00004167"/>
    </source>
</evidence>
<dbReference type="Pfam" id="PF00008">
    <property type="entry name" value="EGF"/>
    <property type="match status" value="5"/>
</dbReference>
<dbReference type="GO" id="GO:0005886">
    <property type="term" value="C:plasma membrane"/>
    <property type="evidence" value="ECO:0007669"/>
    <property type="project" value="TreeGrafter"/>
</dbReference>
<keyword evidence="8" id="KW-0732">Signal</keyword>
<feature type="disulfide bond" evidence="15">
    <location>
        <begin position="306"/>
        <end position="315"/>
    </location>
</feature>
<dbReference type="Proteomes" id="UP001152795">
    <property type="component" value="Unassembled WGS sequence"/>
</dbReference>
<dbReference type="CDD" id="cd00054">
    <property type="entry name" value="EGF_CA"/>
    <property type="match status" value="5"/>
</dbReference>
<comment type="caution">
    <text evidence="15">Lacks conserved residue(s) required for the propagation of feature annotation.</text>
</comment>
<keyword evidence="7" id="KW-0812">Transmembrane</keyword>
<reference evidence="17" key="1">
    <citation type="submission" date="2020-04" db="EMBL/GenBank/DDBJ databases">
        <authorList>
            <person name="Alioto T."/>
            <person name="Alioto T."/>
            <person name="Gomez Garrido J."/>
        </authorList>
    </citation>
    <scope>NUCLEOTIDE SEQUENCE</scope>
    <source>
        <strain evidence="17">A484AB</strain>
    </source>
</reference>
<feature type="disulfide bond" evidence="15">
    <location>
        <begin position="233"/>
        <end position="250"/>
    </location>
</feature>
<evidence type="ECO:0000256" key="2">
    <source>
        <dbReference type="ARBA" id="ARBA00004496"/>
    </source>
</evidence>
<keyword evidence="6 15" id="KW-0245">EGF-like domain</keyword>
<keyword evidence="14" id="KW-0325">Glycoprotein</keyword>
<keyword evidence="13 15" id="KW-1015">Disulfide bond</keyword>
<evidence type="ECO:0000256" key="15">
    <source>
        <dbReference type="PROSITE-ProRule" id="PRU00076"/>
    </source>
</evidence>
<dbReference type="PROSITE" id="PS00010">
    <property type="entry name" value="ASX_HYDROXYL"/>
    <property type="match status" value="1"/>
</dbReference>
<feature type="disulfide bond" evidence="15">
    <location>
        <begin position="576"/>
        <end position="585"/>
    </location>
</feature>
<dbReference type="SUPFAM" id="SSF57196">
    <property type="entry name" value="EGF/Laminin"/>
    <property type="match status" value="9"/>
</dbReference>
<dbReference type="GO" id="GO:0005509">
    <property type="term" value="F:calcium ion binding"/>
    <property type="evidence" value="ECO:0007669"/>
    <property type="project" value="InterPro"/>
</dbReference>
<evidence type="ECO:0000313" key="18">
    <source>
        <dbReference type="Proteomes" id="UP001152795"/>
    </source>
</evidence>
<dbReference type="GO" id="GO:0007399">
    <property type="term" value="P:nervous system development"/>
    <property type="evidence" value="ECO:0007669"/>
    <property type="project" value="UniProtKB-ARBA"/>
</dbReference>
<comment type="caution">
    <text evidence="17">The sequence shown here is derived from an EMBL/GenBank/DDBJ whole genome shotgun (WGS) entry which is preliminary data.</text>
</comment>
<keyword evidence="9" id="KW-0677">Repeat</keyword>
<feature type="region of interest" description="Disordered" evidence="16">
    <location>
        <begin position="591"/>
        <end position="742"/>
    </location>
</feature>
<dbReference type="GO" id="GO:0045197">
    <property type="term" value="P:establishment or maintenance of epithelial cell apical/basal polarity"/>
    <property type="evidence" value="ECO:0007669"/>
    <property type="project" value="TreeGrafter"/>
</dbReference>
<feature type="compositionally biased region" description="Low complexity" evidence="16">
    <location>
        <begin position="722"/>
        <end position="734"/>
    </location>
</feature>
<dbReference type="FunFam" id="2.10.25.10:FF:000050">
    <property type="entry name" value="neurogenic locus notch homolog protein 3"/>
    <property type="match status" value="1"/>
</dbReference>
<dbReference type="GO" id="GO:0120025">
    <property type="term" value="C:plasma membrane bounded cell projection"/>
    <property type="evidence" value="ECO:0007669"/>
    <property type="project" value="UniProtKB-ARBA"/>
</dbReference>
<proteinExistence type="predicted"/>
<feature type="disulfide bond" evidence="15">
    <location>
        <begin position="252"/>
        <end position="261"/>
    </location>
</feature>
<evidence type="ECO:0000256" key="7">
    <source>
        <dbReference type="ARBA" id="ARBA00022692"/>
    </source>
</evidence>
<evidence type="ECO:0000256" key="4">
    <source>
        <dbReference type="ARBA" id="ARBA00022490"/>
    </source>
</evidence>
<dbReference type="InterPro" id="IPR001881">
    <property type="entry name" value="EGF-like_Ca-bd_dom"/>
</dbReference>
<evidence type="ECO:0000256" key="8">
    <source>
        <dbReference type="ARBA" id="ARBA00022729"/>
    </source>
</evidence>
<dbReference type="SMART" id="SM00179">
    <property type="entry name" value="EGF_CA"/>
    <property type="match status" value="9"/>
</dbReference>
<dbReference type="OrthoDB" id="283575at2759"/>
<dbReference type="AlphaFoldDB" id="A0A7D9DVT5"/>
<name>A0A7D9DVT5_PARCT</name>
<protein>
    <submittedName>
        <fullName evidence="17">Neurogenic locus notch homolog 1-like</fullName>
    </submittedName>
</protein>
<dbReference type="GO" id="GO:0005576">
    <property type="term" value="C:extracellular region"/>
    <property type="evidence" value="ECO:0007669"/>
    <property type="project" value="UniProtKB-SubCell"/>
</dbReference>
<dbReference type="GO" id="GO:0005737">
    <property type="term" value="C:cytoplasm"/>
    <property type="evidence" value="ECO:0007669"/>
    <property type="project" value="UniProtKB-SubCell"/>
</dbReference>
<feature type="disulfide bond" evidence="15">
    <location>
        <begin position="796"/>
        <end position="805"/>
    </location>
</feature>
<dbReference type="PRINTS" id="PR00010">
    <property type="entry name" value="EGFBLOOD"/>
</dbReference>
<feature type="disulfide bond" evidence="15">
    <location>
        <begin position="213"/>
        <end position="222"/>
    </location>
</feature>
<dbReference type="InterPro" id="IPR000152">
    <property type="entry name" value="EGF-type_Asp/Asn_hydroxyl_site"/>
</dbReference>
<keyword evidence="11" id="KW-1133">Transmembrane helix</keyword>
<comment type="subcellular location">
    <subcellularLocation>
        <location evidence="2">Cytoplasm</location>
    </subcellularLocation>
    <subcellularLocation>
        <location evidence="1">Membrane</location>
        <topology evidence="1">Single-pass membrane protein</topology>
    </subcellularLocation>
    <subcellularLocation>
        <location evidence="3">Secreted</location>
    </subcellularLocation>
</comment>
<dbReference type="GO" id="GO:0032991">
    <property type="term" value="C:protein-containing complex"/>
    <property type="evidence" value="ECO:0007669"/>
    <property type="project" value="TreeGrafter"/>
</dbReference>
<dbReference type="FunFam" id="2.10.25.10:FF:000247">
    <property type="entry name" value="Delta/notch like EGF repeat containing"/>
    <property type="match status" value="1"/>
</dbReference>
<evidence type="ECO:0000256" key="14">
    <source>
        <dbReference type="ARBA" id="ARBA00023180"/>
    </source>
</evidence>
<organism evidence="17 18">
    <name type="scientific">Paramuricea clavata</name>
    <name type="common">Red gorgonian</name>
    <name type="synonym">Violescent sea-whip</name>
    <dbReference type="NCBI Taxonomy" id="317549"/>
    <lineage>
        <taxon>Eukaryota</taxon>
        <taxon>Metazoa</taxon>
        <taxon>Cnidaria</taxon>
        <taxon>Anthozoa</taxon>
        <taxon>Octocorallia</taxon>
        <taxon>Malacalcyonacea</taxon>
        <taxon>Plexauridae</taxon>
        <taxon>Paramuricea</taxon>
    </lineage>
</organism>
<evidence type="ECO:0000313" key="17">
    <source>
        <dbReference type="EMBL" id="CAB3994571.1"/>
    </source>
</evidence>
<keyword evidence="10" id="KW-0106">Calcium</keyword>
<keyword evidence="5" id="KW-0964">Secreted</keyword>
<sequence>RKRSVNKFSLTSLPSLNKFSLKRLLSINKFPLTSLLSHCFRSGCDNLAENSSIGESISDLRFEYNFAKYCRRLLIFSRCSLYLPASLFFHKLLGPYRWDSSTLAFRAVTVCLAVVLTLYQISQCRNTRANSKKVVENMKKPALGSFLPCSSLALNNRHFDPLPVPVACDPNPCQNAGTCFMGAHCEVRSQCEPNPCKNGGSCYDVGTGYECTCSIGFKGSTCEDKNKCHPNPCRNGGICTGTNDVDGFECLCREGYKGKSCEADTREKEMLTGTNGINCQDHVCHPSPCQNSGTCLEERGSFRCVCGIGYHGNNCEYETPCISHPCLNGGTCIDTTAVHYHHLDASMVSPSSMYTNGYYCKCSKGYTGTHCEDDSCSHCHFFADCVGTRCHCKEGYHGDGKRCHKNVCHPNPCKNSGKCVEAGDSYDCDCSAGYTGPLCQVRQFCLPNPCKNEGVCVPSTQAYSCSCKRGFKGDDCSESDVCNPNPCQNSGTCREENNAAVCACAQQFEGKLCEVDKCAKCAENAHCEQGRCVCNDGYQETFEKRCEIQPGGAADPCTPNRCKNGGVCHQPGRCECPEGYDGKFCEDDNKNGNNDDDENNNNNNDDDNNNNDDDNNNNNSDDDNVSSDDDDNNDENNNDENNNDDNINDDDDNNDNNNDDDDDDDDDNNDGDNNDNNEDNNNNSNDDDDDDNSDDDNKNINDDNIINDDNNKNGDNDDDNNDNNYNNYNNYNNDNNDDDDDIIFHNQKKRHNLNPNLFVNFSEDTQSVGRADPCSPSPCKNNGVCSLASNKPACTCPQGFSGDYCQVRALAPKSQCHPNPCQNAGTCRENGPGYDCICTTGYKGPHCEIDECEKCDPHAICVSGHCKCRTGYIGNGYECVKESDNECDSCSPQATCKKGSCICLFPLVGDGQSCSLPTPAPPPPPPPTTYSTCSYSTCPPPSQCYGNICMSKR</sequence>
<evidence type="ECO:0000256" key="12">
    <source>
        <dbReference type="ARBA" id="ARBA00023136"/>
    </source>
</evidence>
<evidence type="ECO:0000256" key="10">
    <source>
        <dbReference type="ARBA" id="ARBA00022837"/>
    </source>
</evidence>
<feature type="disulfide bond" evidence="15">
    <location>
        <begin position="430"/>
        <end position="439"/>
    </location>
</feature>
<evidence type="ECO:0000256" key="6">
    <source>
        <dbReference type="ARBA" id="ARBA00022536"/>
    </source>
</evidence>
<dbReference type="FunFam" id="2.10.25.10:FF:000173">
    <property type="entry name" value="Neurogenic locus notch protein 2"/>
    <property type="match status" value="1"/>
</dbReference>
<feature type="disulfide bond" evidence="15">
    <location>
        <begin position="504"/>
        <end position="513"/>
    </location>
</feature>
<dbReference type="FunFam" id="2.10.25.10:FF:000255">
    <property type="entry name" value="Sushi, nidogen and EGF-like domains 1"/>
    <property type="match status" value="2"/>
</dbReference>
<gene>
    <name evidence="17" type="ORF">PACLA_8A070470</name>
</gene>
<dbReference type="Gene3D" id="2.10.25.10">
    <property type="entry name" value="Laminin"/>
    <property type="match status" value="10"/>
</dbReference>
<dbReference type="PROSITE" id="PS00022">
    <property type="entry name" value="EGF_1"/>
    <property type="match status" value="10"/>
</dbReference>
<dbReference type="GO" id="GO:0007157">
    <property type="term" value="P:heterophilic cell-cell adhesion via plasma membrane cell adhesion molecules"/>
    <property type="evidence" value="ECO:0007669"/>
    <property type="project" value="TreeGrafter"/>
</dbReference>
<evidence type="ECO:0000256" key="9">
    <source>
        <dbReference type="ARBA" id="ARBA00022737"/>
    </source>
</evidence>
<dbReference type="FunFam" id="2.10.25.10:FF:000066">
    <property type="entry name" value="FAT atypical cadherin 4"/>
    <property type="match status" value="1"/>
</dbReference>
<evidence type="ECO:0000256" key="13">
    <source>
        <dbReference type="ARBA" id="ARBA00023157"/>
    </source>
</evidence>
<keyword evidence="12" id="KW-0472">Membrane</keyword>
<feature type="disulfide bond" evidence="15">
    <location>
        <begin position="362"/>
        <end position="371"/>
    </location>
</feature>
<dbReference type="InterPro" id="IPR000742">
    <property type="entry name" value="EGF"/>
</dbReference>
<evidence type="ECO:0000256" key="3">
    <source>
        <dbReference type="ARBA" id="ARBA00004613"/>
    </source>
</evidence>
<dbReference type="PANTHER" id="PTHR24049">
    <property type="entry name" value="CRUMBS FAMILY MEMBER"/>
    <property type="match status" value="1"/>
</dbReference>
<dbReference type="PROSITE" id="PS01186">
    <property type="entry name" value="EGF_2"/>
    <property type="match status" value="9"/>
</dbReference>
<evidence type="ECO:0000256" key="5">
    <source>
        <dbReference type="ARBA" id="ARBA00022525"/>
    </source>
</evidence>
<dbReference type="InterPro" id="IPR051022">
    <property type="entry name" value="Notch_Cell-Fate_Det"/>
</dbReference>
<feature type="disulfide bond" evidence="15">
    <location>
        <begin position="838"/>
        <end position="847"/>
    </location>
</feature>
<dbReference type="SMART" id="SM00181">
    <property type="entry name" value="EGF"/>
    <property type="match status" value="13"/>
</dbReference>